<organism evidence="1">
    <name type="scientific">bioreactor metagenome</name>
    <dbReference type="NCBI Taxonomy" id="1076179"/>
    <lineage>
        <taxon>unclassified sequences</taxon>
        <taxon>metagenomes</taxon>
        <taxon>ecological metagenomes</taxon>
    </lineage>
</organism>
<comment type="caution">
    <text evidence="1">The sequence shown here is derived from an EMBL/GenBank/DDBJ whole genome shotgun (WGS) entry which is preliminary data.</text>
</comment>
<accession>A0A645BFE3</accession>
<protein>
    <submittedName>
        <fullName evidence="1">Uncharacterized protein</fullName>
    </submittedName>
</protein>
<dbReference type="AlphaFoldDB" id="A0A645BFE3"/>
<dbReference type="EMBL" id="VSSQ01019598">
    <property type="protein sequence ID" value="MPM63778.1"/>
    <property type="molecule type" value="Genomic_DNA"/>
</dbReference>
<reference evidence="1" key="1">
    <citation type="submission" date="2019-08" db="EMBL/GenBank/DDBJ databases">
        <authorList>
            <person name="Kucharzyk K."/>
            <person name="Murdoch R.W."/>
            <person name="Higgins S."/>
            <person name="Loffler F."/>
        </authorList>
    </citation>
    <scope>NUCLEOTIDE SEQUENCE</scope>
</reference>
<gene>
    <name evidence="1" type="ORF">SDC9_110662</name>
</gene>
<proteinExistence type="predicted"/>
<sequence>MFGSYTYRVTNTEDLIPGIKKPVSHEFFMGSRYYPMIPTFLVGQAAVRLTGTAAIGCDWNFDLRFMYQAGFEISPIRSTIGITVHFYNSLGKFNTGGYPGQSFWAIRLGLMLGPSMN</sequence>
<evidence type="ECO:0000313" key="1">
    <source>
        <dbReference type="EMBL" id="MPM63778.1"/>
    </source>
</evidence>
<name>A0A645BFE3_9ZZZZ</name>